<name>A0A0D2LXM9_HYPSF</name>
<feature type="region of interest" description="Disordered" evidence="1">
    <location>
        <begin position="179"/>
        <end position="227"/>
    </location>
</feature>
<feature type="compositionally biased region" description="Low complexity" evidence="1">
    <location>
        <begin position="216"/>
        <end position="227"/>
    </location>
</feature>
<evidence type="ECO:0000256" key="1">
    <source>
        <dbReference type="SAM" id="MobiDB-lite"/>
    </source>
</evidence>
<protein>
    <submittedName>
        <fullName evidence="2">Uncharacterized protein</fullName>
    </submittedName>
</protein>
<dbReference type="AlphaFoldDB" id="A0A0D2LXM9"/>
<reference evidence="3" key="1">
    <citation type="submission" date="2014-04" db="EMBL/GenBank/DDBJ databases">
        <title>Evolutionary Origins and Diversification of the Mycorrhizal Mutualists.</title>
        <authorList>
            <consortium name="DOE Joint Genome Institute"/>
            <consortium name="Mycorrhizal Genomics Consortium"/>
            <person name="Kohler A."/>
            <person name="Kuo A."/>
            <person name="Nagy L.G."/>
            <person name="Floudas D."/>
            <person name="Copeland A."/>
            <person name="Barry K.W."/>
            <person name="Cichocki N."/>
            <person name="Veneault-Fourrey C."/>
            <person name="LaButti K."/>
            <person name="Lindquist E.A."/>
            <person name="Lipzen A."/>
            <person name="Lundell T."/>
            <person name="Morin E."/>
            <person name="Murat C."/>
            <person name="Riley R."/>
            <person name="Ohm R."/>
            <person name="Sun H."/>
            <person name="Tunlid A."/>
            <person name="Henrissat B."/>
            <person name="Grigoriev I.V."/>
            <person name="Hibbett D.S."/>
            <person name="Martin F."/>
        </authorList>
    </citation>
    <scope>NUCLEOTIDE SEQUENCE [LARGE SCALE GENOMIC DNA]</scope>
    <source>
        <strain evidence="3">FD-334 SS-4</strain>
    </source>
</reference>
<proteinExistence type="predicted"/>
<dbReference type="Proteomes" id="UP000054270">
    <property type="component" value="Unassembled WGS sequence"/>
</dbReference>
<accession>A0A0D2LXM9</accession>
<evidence type="ECO:0000313" key="2">
    <source>
        <dbReference type="EMBL" id="KJA15648.1"/>
    </source>
</evidence>
<evidence type="ECO:0000313" key="3">
    <source>
        <dbReference type="Proteomes" id="UP000054270"/>
    </source>
</evidence>
<dbReference type="EMBL" id="KN817639">
    <property type="protein sequence ID" value="KJA15648.1"/>
    <property type="molecule type" value="Genomic_DNA"/>
</dbReference>
<keyword evidence="3" id="KW-1185">Reference proteome</keyword>
<gene>
    <name evidence="2" type="ORF">HYPSUDRAFT_207723</name>
</gene>
<sequence length="227" mass="24146">MLFFRRLSPNAYGYSPHVPSGGGYRARVPCPIRRGENQISPLHWGPRHTPHARPAAHAVIQFALHEPHGGLRNAPGVHASLARREDACVLGTMARRARGALSSTHSVPAVLQRTRSPVAPAPRLPPPACPVFWSCSGRCPNPNALVLAELRVVIHASTDVLRTPLAAGNDAPPIAISSALRGIRPPPTHTHPSARGDALSPRRPASTYPAPPPPARSRAYAPRAADA</sequence>
<organism evidence="2 3">
    <name type="scientific">Hypholoma sublateritium (strain FD-334 SS-4)</name>
    <dbReference type="NCBI Taxonomy" id="945553"/>
    <lineage>
        <taxon>Eukaryota</taxon>
        <taxon>Fungi</taxon>
        <taxon>Dikarya</taxon>
        <taxon>Basidiomycota</taxon>
        <taxon>Agaricomycotina</taxon>
        <taxon>Agaricomycetes</taxon>
        <taxon>Agaricomycetidae</taxon>
        <taxon>Agaricales</taxon>
        <taxon>Agaricineae</taxon>
        <taxon>Strophariaceae</taxon>
        <taxon>Hypholoma</taxon>
    </lineage>
</organism>